<name>A0A5N6EA93_9EURO</name>
<evidence type="ECO:0000256" key="3">
    <source>
        <dbReference type="ARBA" id="ARBA00022454"/>
    </source>
</evidence>
<dbReference type="InterPro" id="IPR051294">
    <property type="entry name" value="HORMA_MeioticProgression"/>
</dbReference>
<dbReference type="SUPFAM" id="SSF57903">
    <property type="entry name" value="FYVE/PHD zinc finger"/>
    <property type="match status" value="1"/>
</dbReference>
<evidence type="ECO:0000256" key="1">
    <source>
        <dbReference type="ARBA" id="ARBA00004123"/>
    </source>
</evidence>
<evidence type="ECO:0000313" key="8">
    <source>
        <dbReference type="EMBL" id="KAB8213714.1"/>
    </source>
</evidence>
<dbReference type="Pfam" id="PF02301">
    <property type="entry name" value="HORMA"/>
    <property type="match status" value="1"/>
</dbReference>
<keyword evidence="9" id="KW-1185">Reference proteome</keyword>
<feature type="region of interest" description="Disordered" evidence="6">
    <location>
        <begin position="618"/>
        <end position="762"/>
    </location>
</feature>
<dbReference type="PANTHER" id="PTHR48225:SF7">
    <property type="entry name" value="MEIOSIS-SPECIFIC PROTEIN HOP1"/>
    <property type="match status" value="1"/>
</dbReference>
<feature type="compositionally biased region" description="Polar residues" evidence="6">
    <location>
        <begin position="707"/>
        <end position="717"/>
    </location>
</feature>
<evidence type="ECO:0000256" key="6">
    <source>
        <dbReference type="SAM" id="MobiDB-lite"/>
    </source>
</evidence>
<feature type="compositionally biased region" description="Basic and acidic residues" evidence="6">
    <location>
        <begin position="680"/>
        <end position="706"/>
    </location>
</feature>
<dbReference type="EMBL" id="ML733580">
    <property type="protein sequence ID" value="KAB8213714.1"/>
    <property type="molecule type" value="Genomic_DNA"/>
</dbReference>
<evidence type="ECO:0000256" key="2">
    <source>
        <dbReference type="ARBA" id="ARBA00004286"/>
    </source>
</evidence>
<proteinExistence type="predicted"/>
<comment type="subcellular location">
    <subcellularLocation>
        <location evidence="2">Chromosome</location>
    </subcellularLocation>
    <subcellularLocation>
        <location evidence="1">Nucleus</location>
    </subcellularLocation>
</comment>
<sequence>MARIKFTVPTSAVQVQSARVLHEKKSATSTRKKTQAEVENPAKSAVSEGLFLKQQQSLEMVQIMLHVSFGTLFYLREFLPLPCFDDRDLKEAQRERRYSYREFLDSKSRHDTNGGDPDIAFGNGKRGQPLKVMIRGTDPKADMILDVLENGIFDALRKNILEAIQLTILVDKDAPQNVLESYTFSFKYAGGSGNVDSCLESLSIDPVDYVADMRSAQSARVGLETIVRRLITLSTFLPTLPNKRNLGVNLFYTENCPFDYEPPGFTTANNDTIKYPLNENWRKETQSCGTMNSGWHTVGLRVTSLKWTGPDPEGSEALPTVPSDIEYTDEVPRADDIGFVDEPSNLRHTEAGNDHLALDQSLTYRDDSSFQEATQDIADKQKLQKMMQTQGSSYSDSDLIPTQPINPDVAIEDNYNSTPQLDPRCSLSEERIAKIRQHLRLQKPTFNLPHSESQSQGLVRCQCGWNGEETEMLNCAFCRTRQHFLCYGFEGPNDLKVPDVHACYKCLLGPSDTQLLQEMNSLVLLRKALNVILNEGFPNKISEFTQKLHCNGQTIIQITNILKKKGFVQPTPGYKLKGFARRGLPKYSIPQSEDIRQRLKKEIFHPMVKIKHLYVLKNPNEPDNLDPTSTSQELGPIDAPTVQAGNISFDGLRPSGHETQNSSGGLQDLPIKSQDHKRKSLSDSDKNESYESDDLDKNDRAAEEQLHNSFLTEESMNSKARGSSQRTSSSQGPRRSGRKRRKISNYSKLIDVGAETSDHESA</sequence>
<evidence type="ECO:0000256" key="4">
    <source>
        <dbReference type="ARBA" id="ARBA00023242"/>
    </source>
</evidence>
<reference evidence="8 9" key="1">
    <citation type="submission" date="2019-04" db="EMBL/GenBank/DDBJ databases">
        <title>Fungal friends and foes A comparative genomics study of 23 Aspergillus species from section Flavi.</title>
        <authorList>
            <consortium name="DOE Joint Genome Institute"/>
            <person name="Kjaerbolling I."/>
            <person name="Vesth T.C."/>
            <person name="Frisvad J.C."/>
            <person name="Nybo J.L."/>
            <person name="Theobald S."/>
            <person name="Kildgaard S."/>
            <person name="Petersen T.I."/>
            <person name="Kuo A."/>
            <person name="Sato A."/>
            <person name="Lyhne E.K."/>
            <person name="Kogle M.E."/>
            <person name="Wiebenga A."/>
            <person name="Kun R.S."/>
            <person name="Lubbers R.J."/>
            <person name="Makela M.R."/>
            <person name="Barry K."/>
            <person name="Chovatia M."/>
            <person name="Clum A."/>
            <person name="Daum C."/>
            <person name="Haridas S."/>
            <person name="He G."/>
            <person name="LaButti K."/>
            <person name="Lipzen A."/>
            <person name="Mondo S."/>
            <person name="Pangilinan J."/>
            <person name="Riley R."/>
            <person name="Salamov A."/>
            <person name="Simmons B.A."/>
            <person name="Magnuson J.K."/>
            <person name="Henrissat B."/>
            <person name="Mortensen U.H."/>
            <person name="Larsen T.O."/>
            <person name="De vries R.P."/>
            <person name="Grigoriev I.V."/>
            <person name="Machida M."/>
            <person name="Baker S.E."/>
            <person name="Andersen M.R."/>
        </authorList>
    </citation>
    <scope>NUCLEOTIDE SEQUENCE [LARGE SCALE GENOMIC DNA]</scope>
    <source>
        <strain evidence="8 9">CBS 126849</strain>
    </source>
</reference>
<keyword evidence="3" id="KW-0158">Chromosome</keyword>
<dbReference type="AlphaFoldDB" id="A0A5N6EA93"/>
<dbReference type="InterPro" id="IPR003511">
    <property type="entry name" value="HORMA_dom"/>
</dbReference>
<feature type="domain" description="HORMA" evidence="7">
    <location>
        <begin position="55"/>
        <end position="302"/>
    </location>
</feature>
<dbReference type="PROSITE" id="PS50815">
    <property type="entry name" value="HORMA"/>
    <property type="match status" value="1"/>
</dbReference>
<dbReference type="Gene3D" id="3.30.900.10">
    <property type="entry name" value="HORMA domain"/>
    <property type="match status" value="1"/>
</dbReference>
<evidence type="ECO:0000259" key="7">
    <source>
        <dbReference type="PROSITE" id="PS50815"/>
    </source>
</evidence>
<dbReference type="GO" id="GO:0005634">
    <property type="term" value="C:nucleus"/>
    <property type="evidence" value="ECO:0007669"/>
    <property type="project" value="UniProtKB-SubCell"/>
</dbReference>
<dbReference type="InterPro" id="IPR036570">
    <property type="entry name" value="HORMA_dom_sf"/>
</dbReference>
<dbReference type="Proteomes" id="UP000326799">
    <property type="component" value="Unassembled WGS sequence"/>
</dbReference>
<keyword evidence="5" id="KW-0469">Meiosis</keyword>
<feature type="compositionally biased region" description="Low complexity" evidence="6">
    <location>
        <begin position="718"/>
        <end position="734"/>
    </location>
</feature>
<dbReference type="PANTHER" id="PTHR48225">
    <property type="entry name" value="HORMA DOMAIN-CONTAINING PROTEIN 1"/>
    <property type="match status" value="1"/>
</dbReference>
<protein>
    <submittedName>
        <fullName evidence="8">Meiosis specific protein Hop1</fullName>
    </submittedName>
</protein>
<dbReference type="InterPro" id="IPR013083">
    <property type="entry name" value="Znf_RING/FYVE/PHD"/>
</dbReference>
<dbReference type="GO" id="GO:0051598">
    <property type="term" value="P:meiotic recombination checkpoint signaling"/>
    <property type="evidence" value="ECO:0007669"/>
    <property type="project" value="TreeGrafter"/>
</dbReference>
<dbReference type="GO" id="GO:0007130">
    <property type="term" value="P:synaptonemal complex assembly"/>
    <property type="evidence" value="ECO:0007669"/>
    <property type="project" value="TreeGrafter"/>
</dbReference>
<dbReference type="GO" id="GO:0005694">
    <property type="term" value="C:chromosome"/>
    <property type="evidence" value="ECO:0007669"/>
    <property type="project" value="UniProtKB-SubCell"/>
</dbReference>
<dbReference type="SUPFAM" id="SSF56019">
    <property type="entry name" value="The spindle assembly checkpoint protein mad2"/>
    <property type="match status" value="1"/>
</dbReference>
<accession>A0A5N6EA93</accession>
<dbReference type="Gene3D" id="3.30.40.10">
    <property type="entry name" value="Zinc/RING finger domain, C3HC4 (zinc finger)"/>
    <property type="match status" value="1"/>
</dbReference>
<gene>
    <name evidence="8" type="ORF">BDV33DRAFT_51658</name>
</gene>
<dbReference type="InterPro" id="IPR011011">
    <property type="entry name" value="Znf_FYVE_PHD"/>
</dbReference>
<evidence type="ECO:0000313" key="9">
    <source>
        <dbReference type="Proteomes" id="UP000326799"/>
    </source>
</evidence>
<organism evidence="8 9">
    <name type="scientific">Aspergillus novoparasiticus</name>
    <dbReference type="NCBI Taxonomy" id="986946"/>
    <lineage>
        <taxon>Eukaryota</taxon>
        <taxon>Fungi</taxon>
        <taxon>Dikarya</taxon>
        <taxon>Ascomycota</taxon>
        <taxon>Pezizomycotina</taxon>
        <taxon>Eurotiomycetes</taxon>
        <taxon>Eurotiomycetidae</taxon>
        <taxon>Eurotiales</taxon>
        <taxon>Aspergillaceae</taxon>
        <taxon>Aspergillus</taxon>
        <taxon>Aspergillus subgen. Circumdati</taxon>
    </lineage>
</organism>
<evidence type="ECO:0000256" key="5">
    <source>
        <dbReference type="ARBA" id="ARBA00023254"/>
    </source>
</evidence>
<keyword evidence="4" id="KW-0539">Nucleus</keyword>